<dbReference type="Gene3D" id="1.10.510.10">
    <property type="entry name" value="Transferase(Phosphotransferase) domain 1"/>
    <property type="match status" value="1"/>
</dbReference>
<dbReference type="Pfam" id="PF03109">
    <property type="entry name" value="ABC1"/>
    <property type="match status" value="1"/>
</dbReference>
<dbReference type="EMBL" id="JAQQWP010000003">
    <property type="protein sequence ID" value="KAK8123953.1"/>
    <property type="molecule type" value="Genomic_DNA"/>
</dbReference>
<evidence type="ECO:0000259" key="1">
    <source>
        <dbReference type="Pfam" id="PF03109"/>
    </source>
</evidence>
<keyword evidence="3" id="KW-1185">Reference proteome</keyword>
<dbReference type="Proteomes" id="UP001392437">
    <property type="component" value="Unassembled WGS sequence"/>
</dbReference>
<gene>
    <name evidence="2" type="ORF">PG999_003871</name>
</gene>
<sequence length="313" mass="35127">MVADNSNKMLAVKEVSGLGYIIRARFDGLIRYFTVTYEAAAKYPKDWDVGDLSAIIPPRTYPYDLKCIHLSTPATAEVFDQSKPEYMRPSAKYPVTAEPAYEELKGIQNLEDPVSADYDTFVKLGDIPTPRLFYRRCSDRITIVSHPRINNQQPMVMKIVEFPDHLRLGLTTSGLVTERGRGVIGFVSEFIADAKSFEQLLHDGFMKDVYWRPSDADRMASRAALKRMHDAGLLHGDMHPGNVLRRADGSIMLIDFEYTGHLDSEGLLIPTPENSKPGIIQSAEGEMECMDFFLGKGTPTELPESDDSNMMYG</sequence>
<evidence type="ECO:0000313" key="2">
    <source>
        <dbReference type="EMBL" id="KAK8123953.1"/>
    </source>
</evidence>
<name>A0AAW0R4M7_9PEZI</name>
<evidence type="ECO:0000313" key="3">
    <source>
        <dbReference type="Proteomes" id="UP001392437"/>
    </source>
</evidence>
<accession>A0AAW0R4M7</accession>
<dbReference type="InterPro" id="IPR011009">
    <property type="entry name" value="Kinase-like_dom_sf"/>
</dbReference>
<reference evidence="2 3" key="1">
    <citation type="submission" date="2023-01" db="EMBL/GenBank/DDBJ databases">
        <title>Analysis of 21 Apiospora genomes using comparative genomics revels a genus with tremendous synthesis potential of carbohydrate active enzymes and secondary metabolites.</title>
        <authorList>
            <person name="Sorensen T."/>
        </authorList>
    </citation>
    <scope>NUCLEOTIDE SEQUENCE [LARGE SCALE GENOMIC DNA]</scope>
    <source>
        <strain evidence="2 3">CBS 117206</strain>
    </source>
</reference>
<proteinExistence type="predicted"/>
<dbReference type="SUPFAM" id="SSF56112">
    <property type="entry name" value="Protein kinase-like (PK-like)"/>
    <property type="match status" value="1"/>
</dbReference>
<feature type="domain" description="ABC1 atypical kinase-like" evidence="1">
    <location>
        <begin position="216"/>
        <end position="263"/>
    </location>
</feature>
<dbReference type="AlphaFoldDB" id="A0AAW0R4M7"/>
<dbReference type="InterPro" id="IPR004147">
    <property type="entry name" value="ABC1_dom"/>
</dbReference>
<protein>
    <recommendedName>
        <fullName evidence="1">ABC1 atypical kinase-like domain-containing protein</fullName>
    </recommendedName>
</protein>
<comment type="caution">
    <text evidence="2">The sequence shown here is derived from an EMBL/GenBank/DDBJ whole genome shotgun (WGS) entry which is preliminary data.</text>
</comment>
<organism evidence="2 3">
    <name type="scientific">Apiospora kogelbergensis</name>
    <dbReference type="NCBI Taxonomy" id="1337665"/>
    <lineage>
        <taxon>Eukaryota</taxon>
        <taxon>Fungi</taxon>
        <taxon>Dikarya</taxon>
        <taxon>Ascomycota</taxon>
        <taxon>Pezizomycotina</taxon>
        <taxon>Sordariomycetes</taxon>
        <taxon>Xylariomycetidae</taxon>
        <taxon>Amphisphaeriales</taxon>
        <taxon>Apiosporaceae</taxon>
        <taxon>Apiospora</taxon>
    </lineage>
</organism>